<evidence type="ECO:0000313" key="1">
    <source>
        <dbReference type="EMBL" id="AQZ63700.1"/>
    </source>
</evidence>
<dbReference type="PROSITE" id="PS51257">
    <property type="entry name" value="PROKAR_LIPOPROTEIN"/>
    <property type="match status" value="1"/>
</dbReference>
<keyword evidence="2" id="KW-1185">Reference proteome</keyword>
<gene>
    <name evidence="1" type="ORF">BKM31_21555</name>
</gene>
<name>A0A1V0A0I8_9ACTN</name>
<sequence>MRAGWVALALAVGAAGCSSPAWNDRDYELKAAASAETVGSTVEVVRLAVGGGGRLTRPYLKVVLTNAAGQVQSVNDQFGGVQPPSERAEKLGEQLLQVTERAEKEISGLLVEVRRDRVEDPAAAVRRLAGLGERLRGFQEEYE</sequence>
<dbReference type="Proteomes" id="UP000190797">
    <property type="component" value="Chromosome"/>
</dbReference>
<proteinExistence type="predicted"/>
<dbReference type="KEGG" id="noa:BKM31_21555"/>
<protein>
    <recommendedName>
        <fullName evidence="3">DUF4349 domain-containing protein</fullName>
    </recommendedName>
</protein>
<dbReference type="EMBL" id="CP017717">
    <property type="protein sequence ID" value="AQZ63700.1"/>
    <property type="molecule type" value="Genomic_DNA"/>
</dbReference>
<reference evidence="2" key="1">
    <citation type="journal article" date="2017" name="Med. Chem. Commun.">
        <title>Nonomuraea sp. ATCC 55076 harbours the largest actinomycete chromosome to date and the kistamicin biosynthetic gene cluster.</title>
        <authorList>
            <person name="Nazari B."/>
            <person name="Forneris C.C."/>
            <person name="Gibson M.I."/>
            <person name="Moon K."/>
            <person name="Schramma K.R."/>
            <person name="Seyedsayamdost M.R."/>
        </authorList>
    </citation>
    <scope>NUCLEOTIDE SEQUENCE [LARGE SCALE GENOMIC DNA]</scope>
    <source>
        <strain evidence="2">ATCC 55076</strain>
    </source>
</reference>
<dbReference type="OrthoDB" id="3536682at2"/>
<organism evidence="1 2">
    <name type="scientific">[Actinomadura] parvosata subsp. kistnae</name>
    <dbReference type="NCBI Taxonomy" id="1909395"/>
    <lineage>
        <taxon>Bacteria</taxon>
        <taxon>Bacillati</taxon>
        <taxon>Actinomycetota</taxon>
        <taxon>Actinomycetes</taxon>
        <taxon>Streptosporangiales</taxon>
        <taxon>Streptosporangiaceae</taxon>
        <taxon>Nonomuraea</taxon>
    </lineage>
</organism>
<dbReference type="AlphaFoldDB" id="A0A1V0A0I8"/>
<evidence type="ECO:0000313" key="2">
    <source>
        <dbReference type="Proteomes" id="UP000190797"/>
    </source>
</evidence>
<accession>A0A1V0A0I8</accession>
<dbReference type="STRING" id="1909395.BKM31_21555"/>
<evidence type="ECO:0008006" key="3">
    <source>
        <dbReference type="Google" id="ProtNLM"/>
    </source>
</evidence>
<dbReference type="RefSeq" id="WP_080039887.1">
    <property type="nucleotide sequence ID" value="NZ_CP017717.1"/>
</dbReference>